<gene>
    <name evidence="10" type="ORF">Csa_2G285370</name>
</gene>
<dbReference type="Proteomes" id="UP000029981">
    <property type="component" value="Chromosome 2"/>
</dbReference>
<reference evidence="10 11" key="2">
    <citation type="journal article" date="2009" name="PLoS ONE">
        <title>An integrated genetic and cytogenetic map of the cucumber genome.</title>
        <authorList>
            <person name="Ren Y."/>
            <person name="Zhang Z."/>
            <person name="Liu J."/>
            <person name="Staub J.E."/>
            <person name="Han Y."/>
            <person name="Cheng Z."/>
            <person name="Li X."/>
            <person name="Lu J."/>
            <person name="Miao H."/>
            <person name="Kang H."/>
            <person name="Xie B."/>
            <person name="Gu X."/>
            <person name="Wang X."/>
            <person name="Du Y."/>
            <person name="Jin W."/>
            <person name="Huang S."/>
        </authorList>
    </citation>
    <scope>NUCLEOTIDE SEQUENCE [LARGE SCALE GENOMIC DNA]</scope>
    <source>
        <strain evidence="11">cv. 9930</strain>
    </source>
</reference>
<feature type="region of interest" description="Disordered" evidence="8">
    <location>
        <begin position="37"/>
        <end position="80"/>
    </location>
</feature>
<reference evidence="10 11" key="4">
    <citation type="journal article" date="2011" name="BMC Genomics">
        <title>RNA-Seq improves annotation of protein-coding genes in the cucumber genome.</title>
        <authorList>
            <person name="Li Z."/>
            <person name="Zhang Z."/>
            <person name="Yan P."/>
            <person name="Huang S."/>
            <person name="Fei Z."/>
            <person name="Lin K."/>
        </authorList>
    </citation>
    <scope>NUCLEOTIDE SEQUENCE [LARGE SCALE GENOMIC DNA]</scope>
    <source>
        <strain evidence="11">cv. 9930</strain>
    </source>
</reference>
<evidence type="ECO:0000256" key="2">
    <source>
        <dbReference type="ARBA" id="ARBA00008963"/>
    </source>
</evidence>
<keyword evidence="9" id="KW-0472">Membrane</keyword>
<evidence type="ECO:0000256" key="1">
    <source>
        <dbReference type="ARBA" id="ARBA00004271"/>
    </source>
</evidence>
<dbReference type="GO" id="GO:0006995">
    <property type="term" value="P:cellular response to nitrogen starvation"/>
    <property type="evidence" value="ECO:0007669"/>
    <property type="project" value="UniProtKB-ARBA"/>
</dbReference>
<accession>A0A0A0LMN4</accession>
<keyword evidence="5" id="KW-0372">Hormone</keyword>
<proteinExistence type="inferred from homology"/>
<evidence type="ECO:0000256" key="9">
    <source>
        <dbReference type="SAM" id="Phobius"/>
    </source>
</evidence>
<dbReference type="EMBL" id="CM002923">
    <property type="protein sequence ID" value="KGN62002.1"/>
    <property type="molecule type" value="Genomic_DNA"/>
</dbReference>
<evidence type="ECO:0000256" key="4">
    <source>
        <dbReference type="ARBA" id="ARBA00022525"/>
    </source>
</evidence>
<dbReference type="OMA" id="TICQCAI"/>
<keyword evidence="11" id="KW-1185">Reference proteome</keyword>
<dbReference type="GO" id="GO:0005576">
    <property type="term" value="C:extracellular region"/>
    <property type="evidence" value="ECO:0000318"/>
    <property type="project" value="GO_Central"/>
</dbReference>
<reference evidence="10 11" key="1">
    <citation type="journal article" date="2009" name="Nat. Genet.">
        <title>The genome of the cucumber, Cucumis sativus L.</title>
        <authorList>
            <person name="Huang S."/>
            <person name="Li R."/>
            <person name="Zhang Z."/>
            <person name="Li L."/>
            <person name="Gu X."/>
            <person name="Fan W."/>
            <person name="Lucas W.J."/>
            <person name="Wang X."/>
            <person name="Xie B."/>
            <person name="Ni P."/>
            <person name="Ren Y."/>
            <person name="Zhu H."/>
            <person name="Li J."/>
            <person name="Lin K."/>
            <person name="Jin W."/>
            <person name="Fei Z."/>
            <person name="Li G."/>
            <person name="Staub J."/>
            <person name="Kilian A."/>
            <person name="van der Vossen E.A."/>
            <person name="Wu Y."/>
            <person name="Guo J."/>
            <person name="He J."/>
            <person name="Jia Z."/>
            <person name="Ren Y."/>
            <person name="Tian G."/>
            <person name="Lu Y."/>
            <person name="Ruan J."/>
            <person name="Qian W."/>
            <person name="Wang M."/>
            <person name="Huang Q."/>
            <person name="Li B."/>
            <person name="Xuan Z."/>
            <person name="Cao J."/>
            <person name="Asan"/>
            <person name="Wu Z."/>
            <person name="Zhang J."/>
            <person name="Cai Q."/>
            <person name="Bai Y."/>
            <person name="Zhao B."/>
            <person name="Han Y."/>
            <person name="Li Y."/>
            <person name="Li X."/>
            <person name="Wang S."/>
            <person name="Shi Q."/>
            <person name="Liu S."/>
            <person name="Cho W.K."/>
            <person name="Kim J.Y."/>
            <person name="Xu Y."/>
            <person name="Heller-Uszynska K."/>
            <person name="Miao H."/>
            <person name="Cheng Z."/>
            <person name="Zhang S."/>
            <person name="Wu J."/>
            <person name="Yang Y."/>
            <person name="Kang H."/>
            <person name="Li M."/>
            <person name="Liang H."/>
            <person name="Ren X."/>
            <person name="Shi Z."/>
            <person name="Wen M."/>
            <person name="Jian M."/>
            <person name="Yang H."/>
            <person name="Zhang G."/>
            <person name="Yang Z."/>
            <person name="Chen R."/>
            <person name="Liu S."/>
            <person name="Li J."/>
            <person name="Ma L."/>
            <person name="Liu H."/>
            <person name="Zhou Y."/>
            <person name="Zhao J."/>
            <person name="Fang X."/>
            <person name="Li G."/>
            <person name="Fang L."/>
            <person name="Li Y."/>
            <person name="Liu D."/>
            <person name="Zheng H."/>
            <person name="Zhang Y."/>
            <person name="Qin N."/>
            <person name="Li Z."/>
            <person name="Yang G."/>
            <person name="Yang S."/>
            <person name="Bolund L."/>
            <person name="Kristiansen K."/>
            <person name="Zheng H."/>
            <person name="Li S."/>
            <person name="Zhang X."/>
            <person name="Yang H."/>
            <person name="Wang J."/>
            <person name="Sun R."/>
            <person name="Zhang B."/>
            <person name="Jiang S."/>
            <person name="Wang J."/>
            <person name="Du Y."/>
            <person name="Li S."/>
        </authorList>
    </citation>
    <scope>NUCLEOTIDE SEQUENCE [LARGE SCALE GENOMIC DNA]</scope>
    <source>
        <strain evidence="11">cv. 9930</strain>
    </source>
</reference>
<keyword evidence="9" id="KW-0812">Transmembrane</keyword>
<protein>
    <submittedName>
        <fullName evidence="10">Uncharacterized protein</fullName>
    </submittedName>
</protein>
<keyword evidence="9" id="KW-1133">Transmembrane helix</keyword>
<evidence type="ECO:0000256" key="7">
    <source>
        <dbReference type="ARBA" id="ARBA00023278"/>
    </source>
</evidence>
<feature type="transmembrane region" description="Helical" evidence="9">
    <location>
        <begin position="6"/>
        <end position="26"/>
    </location>
</feature>
<evidence type="ECO:0000313" key="11">
    <source>
        <dbReference type="Proteomes" id="UP000029981"/>
    </source>
</evidence>
<evidence type="ECO:0000256" key="5">
    <source>
        <dbReference type="ARBA" id="ARBA00022702"/>
    </source>
</evidence>
<feature type="region of interest" description="Disordered" evidence="8">
    <location>
        <begin position="109"/>
        <end position="128"/>
    </location>
</feature>
<comment type="subcellular location">
    <subcellularLocation>
        <location evidence="1">Secreted</location>
        <location evidence="1">Extracellular space</location>
        <location evidence="1">Apoplast</location>
    </subcellularLocation>
</comment>
<evidence type="ECO:0000256" key="6">
    <source>
        <dbReference type="ARBA" id="ARBA00022729"/>
    </source>
</evidence>
<dbReference type="PANTHER" id="PTHR33348">
    <property type="entry name" value="PRECURSOR OF CEP5"/>
    <property type="match status" value="1"/>
</dbReference>
<keyword evidence="6" id="KW-0732">Signal</keyword>
<sequence>MGNYHFQTICQCAILLLTIFIAFGTYQIQGRPFKPLTSSHIPSHSSLGDGFRESDVGSKDDFRPTTPGNSPGVGHHSIRRSGTMAAIASDGRAVHITEGLKDDFRPTAPGHSPGIGHVQHHIASKPNA</sequence>
<dbReference type="GO" id="GO:0048046">
    <property type="term" value="C:apoplast"/>
    <property type="evidence" value="ECO:0007669"/>
    <property type="project" value="UniProtKB-SubCell"/>
</dbReference>
<feature type="compositionally biased region" description="Basic residues" evidence="8">
    <location>
        <begin position="118"/>
        <end position="128"/>
    </location>
</feature>
<evidence type="ECO:0000313" key="10">
    <source>
        <dbReference type="EMBL" id="KGN62002.1"/>
    </source>
</evidence>
<evidence type="ECO:0000256" key="3">
    <source>
        <dbReference type="ARBA" id="ARBA00022523"/>
    </source>
</evidence>
<dbReference type="InterPro" id="IPR033250">
    <property type="entry name" value="CEP"/>
</dbReference>
<keyword evidence="3" id="KW-0052">Apoplast</keyword>
<reference evidence="10 11" key="3">
    <citation type="journal article" date="2010" name="BMC Genomics">
        <title>Transcriptome sequencing and comparative analysis of cucumber flowers with different sex types.</title>
        <authorList>
            <person name="Guo S."/>
            <person name="Zheng Y."/>
            <person name="Joung J.G."/>
            <person name="Liu S."/>
            <person name="Zhang Z."/>
            <person name="Crasta O.R."/>
            <person name="Sobral B.W."/>
            <person name="Xu Y."/>
            <person name="Huang S."/>
            <person name="Fei Z."/>
        </authorList>
    </citation>
    <scope>NUCLEOTIDE SEQUENCE [LARGE SCALE GENOMIC DNA]</scope>
    <source>
        <strain evidence="11">cv. 9930</strain>
    </source>
</reference>
<feature type="compositionally biased region" description="Polar residues" evidence="8">
    <location>
        <begin position="37"/>
        <end position="46"/>
    </location>
</feature>
<keyword evidence="7" id="KW-0379">Hydroxylation</keyword>
<dbReference type="GO" id="GO:0048364">
    <property type="term" value="P:root development"/>
    <property type="evidence" value="ECO:0007669"/>
    <property type="project" value="InterPro"/>
</dbReference>
<feature type="compositionally biased region" description="Basic and acidic residues" evidence="8">
    <location>
        <begin position="50"/>
        <end position="63"/>
    </location>
</feature>
<dbReference type="GO" id="GO:1901371">
    <property type="term" value="P:regulation of leaf morphogenesis"/>
    <property type="evidence" value="ECO:0000318"/>
    <property type="project" value="GO_Central"/>
</dbReference>
<keyword evidence="4" id="KW-0964">Secreted</keyword>
<evidence type="ECO:0000256" key="8">
    <source>
        <dbReference type="SAM" id="MobiDB-lite"/>
    </source>
</evidence>
<dbReference type="GO" id="GO:0005179">
    <property type="term" value="F:hormone activity"/>
    <property type="evidence" value="ECO:0000318"/>
    <property type="project" value="GO_Central"/>
</dbReference>
<dbReference type="Gramene" id="KGN62002">
    <property type="protein sequence ID" value="KGN62002"/>
    <property type="gene ID" value="Csa_2G285370"/>
</dbReference>
<dbReference type="GO" id="GO:1902025">
    <property type="term" value="P:nitrate import"/>
    <property type="evidence" value="ECO:0000318"/>
    <property type="project" value="GO_Central"/>
</dbReference>
<dbReference type="GO" id="GO:2000280">
    <property type="term" value="P:regulation of root development"/>
    <property type="evidence" value="ECO:0000318"/>
    <property type="project" value="GO_Central"/>
</dbReference>
<dbReference type="OrthoDB" id="1602352at2759"/>
<comment type="similarity">
    <text evidence="2">Belongs to the C-terminally encoded plant signaling peptide (CEP) family.</text>
</comment>
<name>A0A0A0LMN4_CUCSA</name>
<dbReference type="AlphaFoldDB" id="A0A0A0LMN4"/>
<dbReference type="PANTHER" id="PTHR33348:SF44">
    <property type="entry name" value="PRECURSOR OF CEP6"/>
    <property type="match status" value="1"/>
</dbReference>
<organism evidence="10 11">
    <name type="scientific">Cucumis sativus</name>
    <name type="common">Cucumber</name>
    <dbReference type="NCBI Taxonomy" id="3659"/>
    <lineage>
        <taxon>Eukaryota</taxon>
        <taxon>Viridiplantae</taxon>
        <taxon>Streptophyta</taxon>
        <taxon>Embryophyta</taxon>
        <taxon>Tracheophyta</taxon>
        <taxon>Spermatophyta</taxon>
        <taxon>Magnoliopsida</taxon>
        <taxon>eudicotyledons</taxon>
        <taxon>Gunneridae</taxon>
        <taxon>Pentapetalae</taxon>
        <taxon>rosids</taxon>
        <taxon>fabids</taxon>
        <taxon>Cucurbitales</taxon>
        <taxon>Cucurbitaceae</taxon>
        <taxon>Benincaseae</taxon>
        <taxon>Cucumis</taxon>
    </lineage>
</organism>
<dbReference type="KEGG" id="csv:105434739"/>